<evidence type="ECO:0000256" key="1">
    <source>
        <dbReference type="ARBA" id="ARBA00022801"/>
    </source>
</evidence>
<keyword evidence="1 3" id="KW-0378">Hydrolase</keyword>
<organism evidence="3 4">
    <name type="scientific">Bradyrhizobium yuanmingense</name>
    <dbReference type="NCBI Taxonomy" id="108015"/>
    <lineage>
        <taxon>Bacteria</taxon>
        <taxon>Pseudomonadati</taxon>
        <taxon>Pseudomonadota</taxon>
        <taxon>Alphaproteobacteria</taxon>
        <taxon>Hyphomicrobiales</taxon>
        <taxon>Nitrobacteraceae</taxon>
        <taxon>Bradyrhizobium</taxon>
    </lineage>
</organism>
<dbReference type="Pfam" id="PF01738">
    <property type="entry name" value="DLH"/>
    <property type="match status" value="1"/>
</dbReference>
<keyword evidence="4" id="KW-1185">Reference proteome</keyword>
<dbReference type="EMBL" id="JBGBZN010000002">
    <property type="protein sequence ID" value="MEY9475418.1"/>
    <property type="molecule type" value="Genomic_DNA"/>
</dbReference>
<evidence type="ECO:0000313" key="3">
    <source>
        <dbReference type="EMBL" id="MEY9475418.1"/>
    </source>
</evidence>
<dbReference type="InterPro" id="IPR002925">
    <property type="entry name" value="Dienelactn_hydro"/>
</dbReference>
<dbReference type="Gene3D" id="3.40.50.1820">
    <property type="entry name" value="alpha/beta hydrolase"/>
    <property type="match status" value="1"/>
</dbReference>
<dbReference type="Proteomes" id="UP001565474">
    <property type="component" value="Unassembled WGS sequence"/>
</dbReference>
<dbReference type="InterPro" id="IPR029058">
    <property type="entry name" value="AB_hydrolase_fold"/>
</dbReference>
<protein>
    <submittedName>
        <fullName evidence="3">Dienelactone hydrolase</fullName>
    </submittedName>
</protein>
<comment type="caution">
    <text evidence="3">The sequence shown here is derived from an EMBL/GenBank/DDBJ whole genome shotgun (WGS) entry which is preliminary data.</text>
</comment>
<reference evidence="3 4" key="1">
    <citation type="submission" date="2024-07" db="EMBL/GenBank/DDBJ databases">
        <title>Genomic Encyclopedia of Type Strains, Phase V (KMG-V): Genome sequencing to study the core and pangenomes of soil and plant-associated prokaryotes.</title>
        <authorList>
            <person name="Whitman W."/>
        </authorList>
    </citation>
    <scope>NUCLEOTIDE SEQUENCE [LARGE SCALE GENOMIC DNA]</scope>
    <source>
        <strain evidence="3 4">USDA 222</strain>
    </source>
</reference>
<evidence type="ECO:0000259" key="2">
    <source>
        <dbReference type="Pfam" id="PF01738"/>
    </source>
</evidence>
<name>A0ABV4GX49_9BRAD</name>
<proteinExistence type="predicted"/>
<gene>
    <name evidence="3" type="ORF">ABH992_007817</name>
</gene>
<dbReference type="PANTHER" id="PTHR22946:SF9">
    <property type="entry name" value="POLYKETIDE TRANSFERASE AF380"/>
    <property type="match status" value="1"/>
</dbReference>
<accession>A0ABV4GX49</accession>
<dbReference type="GO" id="GO:0016787">
    <property type="term" value="F:hydrolase activity"/>
    <property type="evidence" value="ECO:0007669"/>
    <property type="project" value="UniProtKB-KW"/>
</dbReference>
<dbReference type="InterPro" id="IPR050261">
    <property type="entry name" value="FrsA_esterase"/>
</dbReference>
<dbReference type="SUPFAM" id="SSF53474">
    <property type="entry name" value="alpha/beta-Hydrolases"/>
    <property type="match status" value="1"/>
</dbReference>
<sequence>MGMRRRKFLNPANMDYFIRSHRKRVRTLAKWLGVIAAVVWLNQHNASAQGLLAAATGAKDLTFPDSPSASPADGSRMILLKPKGAGPFPAMVLHHQCGGLRTKGGPNRSMGAWAQAAVQQGFVVLLIDSLGPRDVDMVCLEAKKGVNFPRGVRDALQAADHLRAFPFVDKQRVAHVGFSWGAMVALLGSSSNWRAAAPGSEAFTAAVAVYPGCFSIQPKAGPPYEIVQTKIDRPTLVLMGDKDTETPPEECIPKLQAAKNAGAPVEWYTFPNATHCWDCQHLNGFSKIDFRGTKVSYRYDLSATHEAQRRIFAFLEKTWGTGR</sequence>
<evidence type="ECO:0000313" key="4">
    <source>
        <dbReference type="Proteomes" id="UP001565474"/>
    </source>
</evidence>
<feature type="domain" description="Dienelactone hydrolase" evidence="2">
    <location>
        <begin position="78"/>
        <end position="317"/>
    </location>
</feature>
<dbReference type="PANTHER" id="PTHR22946">
    <property type="entry name" value="DIENELACTONE HYDROLASE DOMAIN-CONTAINING PROTEIN-RELATED"/>
    <property type="match status" value="1"/>
</dbReference>